<evidence type="ECO:0000256" key="2">
    <source>
        <dbReference type="ARBA" id="ARBA00022487"/>
    </source>
</evidence>
<evidence type="ECO:0000256" key="6">
    <source>
        <dbReference type="RuleBase" id="RU361235"/>
    </source>
</evidence>
<keyword evidence="7" id="KW-0812">Transmembrane</keyword>
<keyword evidence="3 6" id="KW-0378">Hydrolase</keyword>
<proteinExistence type="inferred from homology"/>
<comment type="caution">
    <text evidence="9">The sequence shown here is derived from an EMBL/GenBank/DDBJ whole genome shotgun (WGS) entry which is preliminary data.</text>
</comment>
<dbReference type="PROSITE" id="PS00122">
    <property type="entry name" value="CARBOXYLESTERASE_B_1"/>
    <property type="match status" value="1"/>
</dbReference>
<feature type="domain" description="Carboxylesterase type B" evidence="8">
    <location>
        <begin position="26"/>
        <end position="574"/>
    </location>
</feature>
<evidence type="ECO:0000313" key="10">
    <source>
        <dbReference type="Proteomes" id="UP001627154"/>
    </source>
</evidence>
<accession>A0ABD2XQL5</accession>
<dbReference type="PANTHER" id="PTHR43142:SF1">
    <property type="entry name" value="CARBOXYLIC ESTER HYDROLASE"/>
    <property type="match status" value="1"/>
</dbReference>
<dbReference type="InterPro" id="IPR019819">
    <property type="entry name" value="Carboxylesterase_B_CS"/>
</dbReference>
<keyword evidence="7" id="KW-0472">Membrane</keyword>
<dbReference type="InterPro" id="IPR029058">
    <property type="entry name" value="AB_hydrolase_fold"/>
</dbReference>
<feature type="signal peptide" evidence="6">
    <location>
        <begin position="1"/>
        <end position="21"/>
    </location>
</feature>
<dbReference type="InterPro" id="IPR002018">
    <property type="entry name" value="CarbesteraseB"/>
</dbReference>
<dbReference type="SUPFAM" id="SSF53474">
    <property type="entry name" value="alpha/beta-Hydrolases"/>
    <property type="match status" value="1"/>
</dbReference>
<evidence type="ECO:0000256" key="1">
    <source>
        <dbReference type="ARBA" id="ARBA00005964"/>
    </source>
</evidence>
<keyword evidence="5" id="KW-0325">Glycoprotein</keyword>
<evidence type="ECO:0000256" key="5">
    <source>
        <dbReference type="ARBA" id="ARBA00023180"/>
    </source>
</evidence>
<keyword evidence="7" id="KW-1133">Transmembrane helix</keyword>
<evidence type="ECO:0000313" key="9">
    <source>
        <dbReference type="EMBL" id="KAL3407416.1"/>
    </source>
</evidence>
<dbReference type="PANTHER" id="PTHR43142">
    <property type="entry name" value="CARBOXYLIC ESTER HYDROLASE"/>
    <property type="match status" value="1"/>
</dbReference>
<gene>
    <name evidence="9" type="ORF">TKK_000410</name>
</gene>
<dbReference type="PROSITE" id="PS00941">
    <property type="entry name" value="CARBOXYLESTERASE_B_2"/>
    <property type="match status" value="1"/>
</dbReference>
<dbReference type="GO" id="GO:0052689">
    <property type="term" value="F:carboxylic ester hydrolase activity"/>
    <property type="evidence" value="ECO:0007669"/>
    <property type="project" value="UniProtKB-KW"/>
</dbReference>
<dbReference type="AlphaFoldDB" id="A0ABD2XQL5"/>
<feature type="chain" id="PRO_5044531927" description="Carboxylic ester hydrolase" evidence="6">
    <location>
        <begin position="22"/>
        <end position="620"/>
    </location>
</feature>
<organism evidence="9 10">
    <name type="scientific">Trichogramma kaykai</name>
    <dbReference type="NCBI Taxonomy" id="54128"/>
    <lineage>
        <taxon>Eukaryota</taxon>
        <taxon>Metazoa</taxon>
        <taxon>Ecdysozoa</taxon>
        <taxon>Arthropoda</taxon>
        <taxon>Hexapoda</taxon>
        <taxon>Insecta</taxon>
        <taxon>Pterygota</taxon>
        <taxon>Neoptera</taxon>
        <taxon>Endopterygota</taxon>
        <taxon>Hymenoptera</taxon>
        <taxon>Apocrita</taxon>
        <taxon>Proctotrupomorpha</taxon>
        <taxon>Chalcidoidea</taxon>
        <taxon>Trichogrammatidae</taxon>
        <taxon>Trichogramma</taxon>
    </lineage>
</organism>
<keyword evidence="6" id="KW-0732">Signal</keyword>
<dbReference type="InterPro" id="IPR019826">
    <property type="entry name" value="Carboxylesterase_B_AS"/>
</dbReference>
<dbReference type="Proteomes" id="UP001627154">
    <property type="component" value="Unassembled WGS sequence"/>
</dbReference>
<evidence type="ECO:0000256" key="7">
    <source>
        <dbReference type="SAM" id="Phobius"/>
    </source>
</evidence>
<keyword evidence="10" id="KW-1185">Reference proteome</keyword>
<sequence>MLVRSSAAVILIFFAIDLASSQQQDAPRVWTKSGRIRGRYLISAQGKKYAAFEGIPYAMPPIGPRRFEPPVPVQPWANELSANHTRDVCLQHRRDKNKWGSYLQGSEDCLYLDVYVPPPNNNSKRNASMPVIFYIHGGAFQYGATTQMGAKYLADYGVILVTIKYRLGVLGFLSTEDDVLPGNMGLKDQSMALQWIHANIAGFGGDPKKITLAGLSAGGASVHYHYLSPMSRGLFHAGMSFSGTAFDCWTQTENSREKAFRVADLVNCPNHEPREMMRCMKSLTAESLVGVEPNFMPWQLYPFTPFGPVAERNSKRPFIDRSPVEIINSGDVQDVPWITGVVSEEGLYQVAELVNKPAVLREMDQQWLSIAPHFLDYYFTIPNHMHSAVARVVRENYFGNKTIGNATLPQLIRMSGDRFFNVDAQRAAKAQAAANKSPVWFFHYSYRANTSMSDRTTNSTKNYGVCHGDDICMVLDNPFIVPKTPSDIAMSKDLLKMWVTVARTGFVFLLSANQNTLNGILNFIKNYLQCSSPNFGPKWTKVDPFKKAFNFLEISGPSKHKMKSDSNFAQVQFWDRIDFDENRVIIKPYGPRNAGSSIFFTGNAVLALVCFLGIYSFKFM</sequence>
<reference evidence="9 10" key="1">
    <citation type="journal article" date="2024" name="bioRxiv">
        <title>A reference genome for Trichogramma kaykai: A tiny desert-dwelling parasitoid wasp with competing sex-ratio distorters.</title>
        <authorList>
            <person name="Culotta J."/>
            <person name="Lindsey A.R."/>
        </authorList>
    </citation>
    <scope>NUCLEOTIDE SEQUENCE [LARGE SCALE GENOMIC DNA]</scope>
    <source>
        <strain evidence="9 10">KSX58</strain>
    </source>
</reference>
<feature type="transmembrane region" description="Helical" evidence="7">
    <location>
        <begin position="598"/>
        <end position="617"/>
    </location>
</feature>
<dbReference type="Pfam" id="PF00135">
    <property type="entry name" value="COesterase"/>
    <property type="match status" value="1"/>
</dbReference>
<dbReference type="Gene3D" id="3.40.50.1820">
    <property type="entry name" value="alpha/beta hydrolase"/>
    <property type="match status" value="1"/>
</dbReference>
<protein>
    <recommendedName>
        <fullName evidence="6">Carboxylic ester hydrolase</fullName>
        <ecNumber evidence="6">3.1.1.-</ecNumber>
    </recommendedName>
</protein>
<comment type="similarity">
    <text evidence="1 6">Belongs to the type-B carboxylesterase/lipase family.</text>
</comment>
<name>A0ABD2XQL5_9HYME</name>
<keyword evidence="2" id="KW-0719">Serine esterase</keyword>
<dbReference type="EC" id="3.1.1.-" evidence="6"/>
<evidence type="ECO:0000259" key="8">
    <source>
        <dbReference type="Pfam" id="PF00135"/>
    </source>
</evidence>
<dbReference type="EMBL" id="JBJJXI010000007">
    <property type="protein sequence ID" value="KAL3407416.1"/>
    <property type="molecule type" value="Genomic_DNA"/>
</dbReference>
<keyword evidence="4" id="KW-1015">Disulfide bond</keyword>
<evidence type="ECO:0000256" key="4">
    <source>
        <dbReference type="ARBA" id="ARBA00023157"/>
    </source>
</evidence>
<evidence type="ECO:0000256" key="3">
    <source>
        <dbReference type="ARBA" id="ARBA00022801"/>
    </source>
</evidence>